<dbReference type="OrthoDB" id="68611at2759"/>
<dbReference type="AlphaFoldDB" id="A0A166NC74"/>
<evidence type="ECO:0000313" key="8">
    <source>
        <dbReference type="Proteomes" id="UP000076532"/>
    </source>
</evidence>
<evidence type="ECO:0000259" key="6">
    <source>
        <dbReference type="Pfam" id="PF13515"/>
    </source>
</evidence>
<feature type="domain" description="Integral membrane bound transporter" evidence="6">
    <location>
        <begin position="565"/>
        <end position="689"/>
    </location>
</feature>
<dbReference type="InterPro" id="IPR049453">
    <property type="entry name" value="Memb_transporter_dom"/>
</dbReference>
<reference evidence="7 8" key="1">
    <citation type="journal article" date="2016" name="Mol. Biol. Evol.">
        <title>Comparative Genomics of Early-Diverging Mushroom-Forming Fungi Provides Insights into the Origins of Lignocellulose Decay Capabilities.</title>
        <authorList>
            <person name="Nagy L.G."/>
            <person name="Riley R."/>
            <person name="Tritt A."/>
            <person name="Adam C."/>
            <person name="Daum C."/>
            <person name="Floudas D."/>
            <person name="Sun H."/>
            <person name="Yadav J.S."/>
            <person name="Pangilinan J."/>
            <person name="Larsson K.H."/>
            <person name="Matsuura K."/>
            <person name="Barry K."/>
            <person name="Labutti K."/>
            <person name="Kuo R."/>
            <person name="Ohm R.A."/>
            <person name="Bhattacharya S.S."/>
            <person name="Shirouzu T."/>
            <person name="Yoshinaga Y."/>
            <person name="Martin F.M."/>
            <person name="Grigoriev I.V."/>
            <person name="Hibbett D.S."/>
        </authorList>
    </citation>
    <scope>NUCLEOTIDE SEQUENCE [LARGE SCALE GENOMIC DNA]</scope>
    <source>
        <strain evidence="7 8">CBS 109695</strain>
    </source>
</reference>
<protein>
    <recommendedName>
        <fullName evidence="6">Integral membrane bound transporter domain-containing protein</fullName>
    </recommendedName>
</protein>
<evidence type="ECO:0000256" key="2">
    <source>
        <dbReference type="ARBA" id="ARBA00022692"/>
    </source>
</evidence>
<dbReference type="Pfam" id="PF13515">
    <property type="entry name" value="FUSC_2"/>
    <property type="match status" value="1"/>
</dbReference>
<feature type="transmembrane region" description="Helical" evidence="5">
    <location>
        <begin position="673"/>
        <end position="694"/>
    </location>
</feature>
<feature type="transmembrane region" description="Helical" evidence="5">
    <location>
        <begin position="157"/>
        <end position="176"/>
    </location>
</feature>
<dbReference type="GO" id="GO:0016020">
    <property type="term" value="C:membrane"/>
    <property type="evidence" value="ECO:0007669"/>
    <property type="project" value="UniProtKB-SubCell"/>
</dbReference>
<accession>A0A166NC74</accession>
<gene>
    <name evidence="7" type="ORF">FIBSPDRAFT_821688</name>
</gene>
<evidence type="ECO:0000313" key="7">
    <source>
        <dbReference type="EMBL" id="KZP24860.1"/>
    </source>
</evidence>
<evidence type="ECO:0000256" key="4">
    <source>
        <dbReference type="ARBA" id="ARBA00023136"/>
    </source>
</evidence>
<proteinExistence type="predicted"/>
<feature type="transmembrane region" description="Helical" evidence="5">
    <location>
        <begin position="593"/>
        <end position="613"/>
    </location>
</feature>
<feature type="transmembrane region" description="Helical" evidence="5">
    <location>
        <begin position="69"/>
        <end position="92"/>
    </location>
</feature>
<evidence type="ECO:0000256" key="1">
    <source>
        <dbReference type="ARBA" id="ARBA00004141"/>
    </source>
</evidence>
<dbReference type="EMBL" id="KV417524">
    <property type="protein sequence ID" value="KZP24860.1"/>
    <property type="molecule type" value="Genomic_DNA"/>
</dbReference>
<comment type="subcellular location">
    <subcellularLocation>
        <location evidence="1">Membrane</location>
        <topology evidence="1">Multi-pass membrane protein</topology>
    </subcellularLocation>
</comment>
<evidence type="ECO:0000256" key="3">
    <source>
        <dbReference type="ARBA" id="ARBA00022989"/>
    </source>
</evidence>
<dbReference type="STRING" id="436010.A0A166NC74"/>
<keyword evidence="4 5" id="KW-0472">Membrane</keyword>
<keyword evidence="3 5" id="KW-1133">Transmembrane helix</keyword>
<organism evidence="7 8">
    <name type="scientific">Athelia psychrophila</name>
    <dbReference type="NCBI Taxonomy" id="1759441"/>
    <lineage>
        <taxon>Eukaryota</taxon>
        <taxon>Fungi</taxon>
        <taxon>Dikarya</taxon>
        <taxon>Basidiomycota</taxon>
        <taxon>Agaricomycotina</taxon>
        <taxon>Agaricomycetes</taxon>
        <taxon>Agaricomycetidae</taxon>
        <taxon>Atheliales</taxon>
        <taxon>Atheliaceae</taxon>
        <taxon>Athelia</taxon>
    </lineage>
</organism>
<keyword evidence="8" id="KW-1185">Reference proteome</keyword>
<evidence type="ECO:0000256" key="5">
    <source>
        <dbReference type="SAM" id="Phobius"/>
    </source>
</evidence>
<dbReference type="Proteomes" id="UP000076532">
    <property type="component" value="Unassembled WGS sequence"/>
</dbReference>
<keyword evidence="2 5" id="KW-0812">Transmembrane</keyword>
<dbReference type="InterPro" id="IPR052430">
    <property type="entry name" value="IVT-Associated"/>
</dbReference>
<dbReference type="PANTHER" id="PTHR47804">
    <property type="entry name" value="60S RIBOSOMAL PROTEIN L19"/>
    <property type="match status" value="1"/>
</dbReference>
<dbReference type="PANTHER" id="PTHR47804:SF3">
    <property type="entry name" value="PROTEIN BRE4"/>
    <property type="match status" value="1"/>
</dbReference>
<feature type="transmembrane region" description="Helical" evidence="5">
    <location>
        <begin position="644"/>
        <end position="661"/>
    </location>
</feature>
<sequence>MLQDIYTLYPFASRRGVARVLSTFLCAVAVAIRPLARLGGSQAFLVLTLKELVFSCQGTLAQQIELTSLNILGAMLAIGVSTFTRFLAVSIFTENSPAVRVVPAFALVGISFYAGWVKSRLPRLQMSMRIACFVSIWLLTSDRTVMESEVLPDAGSFVWITLSAAIICLITCMAVLRWSSIQFADETISAVSCLHKSLSLSLDAAFSGQSAVGTTQNVLQDTLLKKSLALNTTYSQAMYAVRIGRVGVQTIQPLIGIVESIRRELSWGLDLSQISDLQVNNDDGTTHPLSRCCIDLGNAVLLSMSATQQAIASTFRKTSSARLVLTAEGYAISTARSQIVSAQNAAREQLRRNLGTMDIVRPESEEEPRFPTELFDLGLFMISDAMLRALEISQLVIRLHEESAPRLWLPRISWEWLGSAPKTYISEERHTLSVGKMAHMDENISTEALETLAMHPLMSADDNYHVSAQSRRDMDSMVSVPLVGNATLATAQNQRHLTWRRMHLVFPWAWRTRYAFRIRLWLSRKLRSVKHSSHLRHAFKNALGVALLSLPAFLPTDSAGKCNKWFQYMHGQWATISYVWVMEVNTGATLRTAYLRLSGTVIGALYAYITWLICHTNPYGIVIMVTLADIPASWVVINTPFAPLGVVADVTLPPIVFAEYFDPTQTDTLKTAALRGLMIGAGILAALLMNLFIFPRHCKTLFLNNTSRVLGQLCQLFMMLGRDMFEHQPLDSEKELKSVKLETQIRSNINGLAALITAMGDEISLTPKPAREYTEIVQKLHKCLDLMAGMSQVREKVSPDHSYLHSLKQQRELMSCICISLFACEQVFRSRQPLPQFLPSSKQALRALERDVMEHINQQPTQGVDVGLSLIYIYAESEINHGVVDTMEDLLELSRNLFGTSAWLPAMEQQWVEVI</sequence>
<feature type="transmembrane region" description="Helical" evidence="5">
    <location>
        <begin position="98"/>
        <end position="116"/>
    </location>
</feature>
<name>A0A166NC74_9AGAM</name>